<feature type="compositionally biased region" description="Polar residues" evidence="13">
    <location>
        <begin position="497"/>
        <end position="513"/>
    </location>
</feature>
<feature type="region of interest" description="Disordered" evidence="13">
    <location>
        <begin position="628"/>
        <end position="678"/>
    </location>
</feature>
<reference evidence="15" key="1">
    <citation type="journal article" date="2022" name="bioRxiv">
        <title>Sequencing and chromosome-scale assembly of the giantPleurodeles waltlgenome.</title>
        <authorList>
            <person name="Brown T."/>
            <person name="Elewa A."/>
            <person name="Iarovenko S."/>
            <person name="Subramanian E."/>
            <person name="Araus A.J."/>
            <person name="Petzold A."/>
            <person name="Susuki M."/>
            <person name="Suzuki K.-i.T."/>
            <person name="Hayashi T."/>
            <person name="Toyoda A."/>
            <person name="Oliveira C."/>
            <person name="Osipova E."/>
            <person name="Leigh N.D."/>
            <person name="Simon A."/>
            <person name="Yun M.H."/>
        </authorList>
    </citation>
    <scope>NUCLEOTIDE SEQUENCE</scope>
    <source>
        <strain evidence="15">20211129_DDA</strain>
        <tissue evidence="15">Liver</tissue>
    </source>
</reference>
<dbReference type="InterPro" id="IPR013087">
    <property type="entry name" value="Znf_C2H2_type"/>
</dbReference>
<dbReference type="PROSITE" id="PS00028">
    <property type="entry name" value="ZINC_FINGER_C2H2_1"/>
    <property type="match status" value="6"/>
</dbReference>
<feature type="compositionally biased region" description="Acidic residues" evidence="13">
    <location>
        <begin position="434"/>
        <end position="447"/>
    </location>
</feature>
<keyword evidence="11" id="KW-0539">Nucleus</keyword>
<evidence type="ECO:0000256" key="3">
    <source>
        <dbReference type="ARBA" id="ARBA00022723"/>
    </source>
</evidence>
<dbReference type="FunFam" id="3.30.160.60:FF:000046">
    <property type="entry name" value="Putative B-cell lymphoma/leukemia 11A"/>
    <property type="match status" value="1"/>
</dbReference>
<dbReference type="InterPro" id="IPR051497">
    <property type="entry name" value="Dev/Hematopoietic_TF"/>
</dbReference>
<evidence type="ECO:0000256" key="1">
    <source>
        <dbReference type="ARBA" id="ARBA00004123"/>
    </source>
</evidence>
<dbReference type="AlphaFoldDB" id="A0AAV7MT89"/>
<evidence type="ECO:0000259" key="14">
    <source>
        <dbReference type="PROSITE" id="PS50157"/>
    </source>
</evidence>
<accession>A0AAV7MT89</accession>
<dbReference type="Pfam" id="PF25491">
    <property type="entry name" value="CCHC_BCL-11A"/>
    <property type="match status" value="1"/>
</dbReference>
<keyword evidence="4" id="KW-0677">Repeat</keyword>
<evidence type="ECO:0000313" key="15">
    <source>
        <dbReference type="EMBL" id="KAJ1106966.1"/>
    </source>
</evidence>
<feature type="domain" description="C2H2-type" evidence="14">
    <location>
        <begin position="171"/>
        <end position="194"/>
    </location>
</feature>
<dbReference type="GO" id="GO:0008270">
    <property type="term" value="F:zinc ion binding"/>
    <property type="evidence" value="ECO:0007669"/>
    <property type="project" value="UniProtKB-KW"/>
</dbReference>
<keyword evidence="2" id="KW-1017">Isopeptide bond</keyword>
<feature type="compositionally biased region" description="Basic and acidic residues" evidence="13">
    <location>
        <begin position="448"/>
        <end position="464"/>
    </location>
</feature>
<evidence type="ECO:0000313" key="16">
    <source>
        <dbReference type="Proteomes" id="UP001066276"/>
    </source>
</evidence>
<evidence type="ECO:0000256" key="6">
    <source>
        <dbReference type="ARBA" id="ARBA00022833"/>
    </source>
</evidence>
<keyword evidence="6" id="KW-0862">Zinc</keyword>
<keyword evidence="7" id="KW-0832">Ubl conjugation</keyword>
<evidence type="ECO:0000256" key="10">
    <source>
        <dbReference type="ARBA" id="ARBA00023163"/>
    </source>
</evidence>
<feature type="domain" description="C2H2-type" evidence="14">
    <location>
        <begin position="387"/>
        <end position="414"/>
    </location>
</feature>
<keyword evidence="5 12" id="KW-0863">Zinc-finger</keyword>
<evidence type="ECO:0000256" key="13">
    <source>
        <dbReference type="SAM" id="MobiDB-lite"/>
    </source>
</evidence>
<name>A0AAV7MT89_PLEWA</name>
<organism evidence="15 16">
    <name type="scientific">Pleurodeles waltl</name>
    <name type="common">Iberian ribbed newt</name>
    <dbReference type="NCBI Taxonomy" id="8319"/>
    <lineage>
        <taxon>Eukaryota</taxon>
        <taxon>Metazoa</taxon>
        <taxon>Chordata</taxon>
        <taxon>Craniata</taxon>
        <taxon>Vertebrata</taxon>
        <taxon>Euteleostomi</taxon>
        <taxon>Amphibia</taxon>
        <taxon>Batrachia</taxon>
        <taxon>Caudata</taxon>
        <taxon>Salamandroidea</taxon>
        <taxon>Salamandridae</taxon>
        <taxon>Pleurodelinae</taxon>
        <taxon>Pleurodeles</taxon>
    </lineage>
</organism>
<feature type="domain" description="C2H2-type" evidence="14">
    <location>
        <begin position="359"/>
        <end position="386"/>
    </location>
</feature>
<keyword evidence="10" id="KW-0804">Transcription</keyword>
<keyword evidence="9" id="KW-0238">DNA-binding</keyword>
<evidence type="ECO:0000256" key="2">
    <source>
        <dbReference type="ARBA" id="ARBA00022499"/>
    </source>
</evidence>
<dbReference type="GO" id="GO:0000978">
    <property type="term" value="F:RNA polymerase II cis-regulatory region sequence-specific DNA binding"/>
    <property type="evidence" value="ECO:0007669"/>
    <property type="project" value="TreeGrafter"/>
</dbReference>
<dbReference type="FunFam" id="3.30.160.60:FF:000055">
    <property type="entry name" value="B-cell lymphoma/leukemia 11A isoform X1"/>
    <property type="match status" value="2"/>
</dbReference>
<comment type="caution">
    <text evidence="15">The sequence shown here is derived from an EMBL/GenBank/DDBJ whole genome shotgun (WGS) entry which is preliminary data.</text>
</comment>
<dbReference type="EMBL" id="JANPWB010000013">
    <property type="protein sequence ID" value="KAJ1106966.1"/>
    <property type="molecule type" value="Genomic_DNA"/>
</dbReference>
<dbReference type="GO" id="GO:0003700">
    <property type="term" value="F:DNA-binding transcription factor activity"/>
    <property type="evidence" value="ECO:0007669"/>
    <property type="project" value="TreeGrafter"/>
</dbReference>
<evidence type="ECO:0000256" key="7">
    <source>
        <dbReference type="ARBA" id="ARBA00022843"/>
    </source>
</evidence>
<sequence>MLRLLIRNHARSPPSPWCYLEPGGCGRQRKKVLLVSGLDAGKTSMSRRKQGSNPQHRSSLTEDGSEMEAVTAAMWEKAGPFPGQSDLLTCGQCRCTFPLRHILSFIEHKRMQCDPSKYCQARRSRSRSPSPISDMTELSPLLSDTEAKTRVTGPLVKREISVQSDSEPSCYICTTCNDEFTSAWFLLHHAQNIHRLQIYLSSDDDSSPLVKQIDNCFYRGTSLLPQPCDLSDHRRSSTTSSVEEAPQAPRERLDVHGHTSLMNAFTFSEKDLSENAQRFHFGINPIAIHRGNREKTFMPFQATSVQEEALNFSTKLRELAGNSFPHSPGLACQAQAHSPFRQVHPGVLSEDEALDLKRRSCEFCGKTFKSLSNLVVHRRSHTGEKPYQCRFCDHACTQSSKLKRHMKVHRLKETMSIGDDSNVDTDLERLENCPQDDDDEEEGYEIDDQGKSDKDNRISGKEELQDQGDQDSLQDPPMCISFILSEKYSKNKKPMNESETGMGTGSPYQQNKASENAQRPVLFTASPGFYHSKESTMEHKAQDGVAFTGSIRAPEFSLPKRLHPSPENLLSYIKKRVKLEHDSEPLVPLLPPALHSFYSQWFTNCSDSQNLVKELFPSYREVRPPFFNNSSESSFDPGNSQAVTGDDSSEEALSSESGIASGNCTPKQNGLDRGGSKRSDTCEFCGKVFRNSSNLTVHRRSHTGERPYHCQLCNYACAQSSKLTRHMKTHLQDGKPAFQCEKCNIPFSVFSTLEKHMKKYHGATLSCTELNRAKDVD</sequence>
<evidence type="ECO:0000256" key="12">
    <source>
        <dbReference type="PROSITE-ProRule" id="PRU00042"/>
    </source>
</evidence>
<evidence type="ECO:0000256" key="11">
    <source>
        <dbReference type="ARBA" id="ARBA00023242"/>
    </source>
</evidence>
<dbReference type="InterPro" id="IPR057448">
    <property type="entry name" value="BCL-11A_Znf_CCHC"/>
</dbReference>
<feature type="domain" description="C2H2-type" evidence="14">
    <location>
        <begin position="680"/>
        <end position="707"/>
    </location>
</feature>
<feature type="region of interest" description="Disordered" evidence="13">
    <location>
        <begin position="490"/>
        <end position="513"/>
    </location>
</feature>
<feature type="region of interest" description="Disordered" evidence="13">
    <location>
        <begin position="228"/>
        <end position="253"/>
    </location>
</feature>
<comment type="subcellular location">
    <subcellularLocation>
        <location evidence="1">Nucleus</location>
    </subcellularLocation>
</comment>
<feature type="region of interest" description="Disordered" evidence="13">
    <location>
        <begin position="39"/>
        <end position="66"/>
    </location>
</feature>
<gene>
    <name evidence="15" type="ORF">NDU88_004364</name>
</gene>
<dbReference type="Proteomes" id="UP001066276">
    <property type="component" value="Chromosome 9"/>
</dbReference>
<dbReference type="GO" id="GO:0005634">
    <property type="term" value="C:nucleus"/>
    <property type="evidence" value="ECO:0007669"/>
    <property type="project" value="UniProtKB-SubCell"/>
</dbReference>
<dbReference type="FunFam" id="3.30.160.60:FF:000123">
    <property type="entry name" value="transcriptional repressor CTCF isoform X1"/>
    <property type="match status" value="1"/>
</dbReference>
<evidence type="ECO:0000256" key="4">
    <source>
        <dbReference type="ARBA" id="ARBA00022737"/>
    </source>
</evidence>
<keyword evidence="3" id="KW-0479">Metal-binding</keyword>
<dbReference type="Pfam" id="PF00096">
    <property type="entry name" value="zf-C2H2"/>
    <property type="match status" value="5"/>
</dbReference>
<feature type="compositionally biased region" description="Low complexity" evidence="13">
    <location>
        <begin position="651"/>
        <end position="662"/>
    </location>
</feature>
<dbReference type="SUPFAM" id="SSF57667">
    <property type="entry name" value="beta-beta-alpha zinc fingers"/>
    <property type="match status" value="3"/>
</dbReference>
<dbReference type="Gene3D" id="3.30.160.60">
    <property type="entry name" value="Classic Zinc Finger"/>
    <property type="match status" value="4"/>
</dbReference>
<dbReference type="GO" id="GO:0006357">
    <property type="term" value="P:regulation of transcription by RNA polymerase II"/>
    <property type="evidence" value="ECO:0007669"/>
    <property type="project" value="TreeGrafter"/>
</dbReference>
<feature type="region of interest" description="Disordered" evidence="13">
    <location>
        <begin position="413"/>
        <end position="476"/>
    </location>
</feature>
<feature type="domain" description="C2H2-type" evidence="14">
    <location>
        <begin position="738"/>
        <end position="761"/>
    </location>
</feature>
<dbReference type="PANTHER" id="PTHR45993">
    <property type="entry name" value="B-CELL LYMPHOMA/LEUKEMIA 11"/>
    <property type="match status" value="1"/>
</dbReference>
<feature type="compositionally biased region" description="Polar residues" evidence="13">
    <location>
        <begin position="51"/>
        <end position="62"/>
    </location>
</feature>
<dbReference type="PROSITE" id="PS50157">
    <property type="entry name" value="ZINC_FINGER_C2H2_2"/>
    <property type="match status" value="6"/>
</dbReference>
<dbReference type="SMART" id="SM00355">
    <property type="entry name" value="ZnF_C2H2"/>
    <property type="match status" value="6"/>
</dbReference>
<keyword evidence="16" id="KW-1185">Reference proteome</keyword>
<evidence type="ECO:0000256" key="9">
    <source>
        <dbReference type="ARBA" id="ARBA00023125"/>
    </source>
</evidence>
<dbReference type="PANTHER" id="PTHR45993:SF6">
    <property type="entry name" value="C2H2-TYPE DOMAIN-CONTAINING PROTEIN"/>
    <property type="match status" value="1"/>
</dbReference>
<evidence type="ECO:0000256" key="5">
    <source>
        <dbReference type="ARBA" id="ARBA00022771"/>
    </source>
</evidence>
<dbReference type="InterPro" id="IPR036236">
    <property type="entry name" value="Znf_C2H2_sf"/>
</dbReference>
<proteinExistence type="predicted"/>
<evidence type="ECO:0000256" key="8">
    <source>
        <dbReference type="ARBA" id="ARBA00023015"/>
    </source>
</evidence>
<protein>
    <recommendedName>
        <fullName evidence="14">C2H2-type domain-containing protein</fullName>
    </recommendedName>
</protein>
<feature type="domain" description="C2H2-type" evidence="14">
    <location>
        <begin position="708"/>
        <end position="735"/>
    </location>
</feature>
<keyword evidence="8" id="KW-0805">Transcription regulation</keyword>